<keyword evidence="2 5" id="KW-0812">Transmembrane</keyword>
<feature type="transmembrane region" description="Helical" evidence="5">
    <location>
        <begin position="222"/>
        <end position="245"/>
    </location>
</feature>
<evidence type="ECO:0000256" key="1">
    <source>
        <dbReference type="ARBA" id="ARBA00004141"/>
    </source>
</evidence>
<feature type="transmembrane region" description="Helical" evidence="5">
    <location>
        <begin position="92"/>
        <end position="112"/>
    </location>
</feature>
<feature type="domain" description="Major facilitator superfamily (MFS) profile" evidence="6">
    <location>
        <begin position="94"/>
        <end position="563"/>
    </location>
</feature>
<evidence type="ECO:0000256" key="4">
    <source>
        <dbReference type="ARBA" id="ARBA00023136"/>
    </source>
</evidence>
<accession>A0AAV5R8L0</accession>
<feature type="transmembrane region" description="Helical" evidence="5">
    <location>
        <begin position="162"/>
        <end position="184"/>
    </location>
</feature>
<proteinExistence type="predicted"/>
<dbReference type="Gene3D" id="1.20.1250.20">
    <property type="entry name" value="MFS general substrate transporter like domains"/>
    <property type="match status" value="1"/>
</dbReference>
<feature type="transmembrane region" description="Helical" evidence="5">
    <location>
        <begin position="289"/>
        <end position="307"/>
    </location>
</feature>
<dbReference type="PANTHER" id="PTHR42718:SF23">
    <property type="entry name" value="MAJOR FACILITATOR SUPERFAMILY (MFS) PROFILE DOMAIN-CONTAINING PROTEIN"/>
    <property type="match status" value="1"/>
</dbReference>
<gene>
    <name evidence="7" type="ORF">DAPK24_042880</name>
</gene>
<dbReference type="PROSITE" id="PS00216">
    <property type="entry name" value="SUGAR_TRANSPORT_1"/>
    <property type="match status" value="1"/>
</dbReference>
<dbReference type="AlphaFoldDB" id="A0AAV5R8L0"/>
<feature type="transmembrane region" description="Helical" evidence="5">
    <location>
        <begin position="449"/>
        <end position="468"/>
    </location>
</feature>
<keyword evidence="8" id="KW-1185">Reference proteome</keyword>
<feature type="transmembrane region" description="Helical" evidence="5">
    <location>
        <begin position="424"/>
        <end position="443"/>
    </location>
</feature>
<feature type="transmembrane region" description="Helical" evidence="5">
    <location>
        <begin position="390"/>
        <end position="412"/>
    </location>
</feature>
<evidence type="ECO:0000313" key="8">
    <source>
        <dbReference type="Proteomes" id="UP001378960"/>
    </source>
</evidence>
<reference evidence="7 8" key="1">
    <citation type="journal article" date="2023" name="Elife">
        <title>Identification of key yeast species and microbe-microbe interactions impacting larval growth of Drosophila in the wild.</title>
        <authorList>
            <person name="Mure A."/>
            <person name="Sugiura Y."/>
            <person name="Maeda R."/>
            <person name="Honda K."/>
            <person name="Sakurai N."/>
            <person name="Takahashi Y."/>
            <person name="Watada M."/>
            <person name="Katoh T."/>
            <person name="Gotoh A."/>
            <person name="Gotoh Y."/>
            <person name="Taniguchi I."/>
            <person name="Nakamura K."/>
            <person name="Hayashi T."/>
            <person name="Katayama T."/>
            <person name="Uemura T."/>
            <person name="Hattori Y."/>
        </authorList>
    </citation>
    <scope>NUCLEOTIDE SEQUENCE [LARGE SCALE GENOMIC DNA]</scope>
    <source>
        <strain evidence="7 8">PK-24</strain>
    </source>
</reference>
<dbReference type="EMBL" id="BTGB01000009">
    <property type="protein sequence ID" value="GMM47690.1"/>
    <property type="molecule type" value="Genomic_DNA"/>
</dbReference>
<dbReference type="Gene3D" id="1.20.1720.10">
    <property type="entry name" value="Multidrug resistance protein D"/>
    <property type="match status" value="1"/>
</dbReference>
<evidence type="ECO:0000259" key="6">
    <source>
        <dbReference type="PROSITE" id="PS50850"/>
    </source>
</evidence>
<dbReference type="GO" id="GO:0022857">
    <property type="term" value="F:transmembrane transporter activity"/>
    <property type="evidence" value="ECO:0007669"/>
    <property type="project" value="InterPro"/>
</dbReference>
<feature type="transmembrane region" description="Helical" evidence="5">
    <location>
        <begin position="535"/>
        <end position="554"/>
    </location>
</feature>
<organism evidence="7 8">
    <name type="scientific">Pichia kluyveri</name>
    <name type="common">Yeast</name>
    <dbReference type="NCBI Taxonomy" id="36015"/>
    <lineage>
        <taxon>Eukaryota</taxon>
        <taxon>Fungi</taxon>
        <taxon>Dikarya</taxon>
        <taxon>Ascomycota</taxon>
        <taxon>Saccharomycotina</taxon>
        <taxon>Pichiomycetes</taxon>
        <taxon>Pichiales</taxon>
        <taxon>Pichiaceae</taxon>
        <taxon>Pichia</taxon>
    </lineage>
</organism>
<dbReference type="InterPro" id="IPR011701">
    <property type="entry name" value="MFS"/>
</dbReference>
<protein>
    <recommendedName>
        <fullName evidence="6">Major facilitator superfamily (MFS) profile domain-containing protein</fullName>
    </recommendedName>
</protein>
<dbReference type="GO" id="GO:0016020">
    <property type="term" value="C:membrane"/>
    <property type="evidence" value="ECO:0007669"/>
    <property type="project" value="UniProtKB-SubCell"/>
</dbReference>
<comment type="caution">
    <text evidence="7">The sequence shown here is derived from an EMBL/GenBank/DDBJ whole genome shotgun (WGS) entry which is preliminary data.</text>
</comment>
<feature type="transmembrane region" description="Helical" evidence="5">
    <location>
        <begin position="190"/>
        <end position="210"/>
    </location>
</feature>
<dbReference type="InterPro" id="IPR005829">
    <property type="entry name" value="Sugar_transporter_CS"/>
</dbReference>
<dbReference type="PROSITE" id="PS50850">
    <property type="entry name" value="MFS"/>
    <property type="match status" value="1"/>
</dbReference>
<feature type="transmembrane region" description="Helical" evidence="5">
    <location>
        <begin position="489"/>
        <end position="510"/>
    </location>
</feature>
<dbReference type="Pfam" id="PF07690">
    <property type="entry name" value="MFS_1"/>
    <property type="match status" value="1"/>
</dbReference>
<sequence>MVSQADIGDNNANENIQVNDLTIRNKSSSFDSERDFKTEIYLGNDEKLLSSSEKDDEFINENDIERQKTNYSELYIDPEQRPPIFKSAFQEFICVFLCIFGPAAASMASSAYQTMLQPISEYFHVDGGKLTWSVSSVMLANGACLLLMGGIADAFGRKTAMIIGFSMYALFSFIAGFMHNYILLCLFRGFQGASVACSTPAAAGFLGSTYKDSKRKNMVMSCFGIGAPVGGAAGFFVAGVCIIAIDWRAAQFFFTILFGFLAILVFIFLPNDNKIDWNHCKKVFKGLDYIGALLSLSAFTLICFSLTDVTSAPHGWRTGYIIALLIVGIFLIGVFVVYELYVPQNPLMPMQLFKNKNFCLCMVIASFCWMVFFGMLNYNAVLYFENIKGYSIIIVSCCFLTQPISGILVNIFAGFTMHIIPGRILMSIGCLGFLGSSIIWATVSIDRNYFLGPFWAFILTVVGADLIYNIANRVTLSSLERKLQSRGSGTFNTILQLSSAVAIGLDSTIIQSKYSAYGTPQQNNDPVALLHAMKYSYYFAIALAGSAFCVSLFLKVGAIGKAKK</sequence>
<evidence type="ECO:0000256" key="2">
    <source>
        <dbReference type="ARBA" id="ARBA00022692"/>
    </source>
</evidence>
<comment type="subcellular location">
    <subcellularLocation>
        <location evidence="1">Membrane</location>
        <topology evidence="1">Multi-pass membrane protein</topology>
    </subcellularLocation>
</comment>
<feature type="transmembrane region" description="Helical" evidence="5">
    <location>
        <begin position="319"/>
        <end position="338"/>
    </location>
</feature>
<keyword evidence="3 5" id="KW-1133">Transmembrane helix</keyword>
<evidence type="ECO:0000313" key="7">
    <source>
        <dbReference type="EMBL" id="GMM47690.1"/>
    </source>
</evidence>
<evidence type="ECO:0000256" key="3">
    <source>
        <dbReference type="ARBA" id="ARBA00022989"/>
    </source>
</evidence>
<evidence type="ECO:0000256" key="5">
    <source>
        <dbReference type="SAM" id="Phobius"/>
    </source>
</evidence>
<dbReference type="PANTHER" id="PTHR42718">
    <property type="entry name" value="MAJOR FACILITATOR SUPERFAMILY MULTIDRUG TRANSPORTER MFSC"/>
    <property type="match status" value="1"/>
</dbReference>
<dbReference type="SUPFAM" id="SSF103473">
    <property type="entry name" value="MFS general substrate transporter"/>
    <property type="match status" value="2"/>
</dbReference>
<feature type="transmembrane region" description="Helical" evidence="5">
    <location>
        <begin position="251"/>
        <end position="269"/>
    </location>
</feature>
<feature type="transmembrane region" description="Helical" evidence="5">
    <location>
        <begin position="358"/>
        <end position="378"/>
    </location>
</feature>
<dbReference type="InterPro" id="IPR020846">
    <property type="entry name" value="MFS_dom"/>
</dbReference>
<name>A0AAV5R8L0_PICKL</name>
<dbReference type="Proteomes" id="UP001378960">
    <property type="component" value="Unassembled WGS sequence"/>
</dbReference>
<dbReference type="InterPro" id="IPR036259">
    <property type="entry name" value="MFS_trans_sf"/>
</dbReference>
<keyword evidence="4 5" id="KW-0472">Membrane</keyword>
<feature type="transmembrane region" description="Helical" evidence="5">
    <location>
        <begin position="132"/>
        <end position="155"/>
    </location>
</feature>